<organism evidence="1">
    <name type="scientific">mine drainage metagenome</name>
    <dbReference type="NCBI Taxonomy" id="410659"/>
    <lineage>
        <taxon>unclassified sequences</taxon>
        <taxon>metagenomes</taxon>
        <taxon>ecological metagenomes</taxon>
    </lineage>
</organism>
<comment type="caution">
    <text evidence="1">The sequence shown here is derived from an EMBL/GenBank/DDBJ whole genome shotgun (WGS) entry which is preliminary data.</text>
</comment>
<accession>A0A1J5T240</accession>
<gene>
    <name evidence="1" type="ORF">GALL_39790</name>
</gene>
<sequence length="80" mass="9441">MNRRRFTPRVQDALRRLAMAPQDMRDEELLKLINDEMRKLPIQDIEYIRDRVRYSCPPCPTVVAVGHMLNGLIDLKLMGF</sequence>
<name>A0A1J5T240_9ZZZZ</name>
<dbReference type="EMBL" id="MLJW01000010">
    <property type="protein sequence ID" value="OIR14863.1"/>
    <property type="molecule type" value="Genomic_DNA"/>
</dbReference>
<evidence type="ECO:0000313" key="1">
    <source>
        <dbReference type="EMBL" id="OIR14863.1"/>
    </source>
</evidence>
<reference evidence="1" key="1">
    <citation type="submission" date="2016-10" db="EMBL/GenBank/DDBJ databases">
        <title>Sequence of Gallionella enrichment culture.</title>
        <authorList>
            <person name="Poehlein A."/>
            <person name="Muehling M."/>
            <person name="Daniel R."/>
        </authorList>
    </citation>
    <scope>NUCLEOTIDE SEQUENCE</scope>
</reference>
<dbReference type="AlphaFoldDB" id="A0A1J5T240"/>
<proteinExistence type="predicted"/>
<protein>
    <submittedName>
        <fullName evidence="1">Uncharacterized protein</fullName>
    </submittedName>
</protein>